<accession>A0A974DW50</accession>
<sequence length="70" mass="8137">MALSLYNVSEEKLRVPEEETHHTIKSVCNLENKPICLLTSLNAPNVHVTNEQLWRIMSMFSRYRQCISSC</sequence>
<evidence type="ECO:0000313" key="1">
    <source>
        <dbReference type="EMBL" id="OCT98917.1"/>
    </source>
</evidence>
<name>A0A974DW50_XENLA</name>
<gene>
    <name evidence="1" type="ORF">XELAEV_18011149mg</name>
</gene>
<dbReference type="AlphaFoldDB" id="A0A974DW50"/>
<evidence type="ECO:0000313" key="2">
    <source>
        <dbReference type="Proteomes" id="UP000694892"/>
    </source>
</evidence>
<dbReference type="Proteomes" id="UP000694892">
    <property type="component" value="Chromosome 1S"/>
</dbReference>
<proteinExistence type="predicted"/>
<protein>
    <submittedName>
        <fullName evidence="1">Uncharacterized protein</fullName>
    </submittedName>
</protein>
<organism evidence="1 2">
    <name type="scientific">Xenopus laevis</name>
    <name type="common">African clawed frog</name>
    <dbReference type="NCBI Taxonomy" id="8355"/>
    <lineage>
        <taxon>Eukaryota</taxon>
        <taxon>Metazoa</taxon>
        <taxon>Chordata</taxon>
        <taxon>Craniata</taxon>
        <taxon>Vertebrata</taxon>
        <taxon>Euteleostomi</taxon>
        <taxon>Amphibia</taxon>
        <taxon>Batrachia</taxon>
        <taxon>Anura</taxon>
        <taxon>Pipoidea</taxon>
        <taxon>Pipidae</taxon>
        <taxon>Xenopodinae</taxon>
        <taxon>Xenopus</taxon>
        <taxon>Xenopus</taxon>
    </lineage>
</organism>
<dbReference type="EMBL" id="CM004467">
    <property type="protein sequence ID" value="OCT98917.1"/>
    <property type="molecule type" value="Genomic_DNA"/>
</dbReference>
<reference evidence="2" key="1">
    <citation type="journal article" date="2016" name="Nature">
        <title>Genome evolution in the allotetraploid frog Xenopus laevis.</title>
        <authorList>
            <person name="Session A.M."/>
            <person name="Uno Y."/>
            <person name="Kwon T."/>
            <person name="Chapman J.A."/>
            <person name="Toyoda A."/>
            <person name="Takahashi S."/>
            <person name="Fukui A."/>
            <person name="Hikosaka A."/>
            <person name="Suzuki A."/>
            <person name="Kondo M."/>
            <person name="van Heeringen S.J."/>
            <person name="Quigley I."/>
            <person name="Heinz S."/>
            <person name="Ogino H."/>
            <person name="Ochi H."/>
            <person name="Hellsten U."/>
            <person name="Lyons J.B."/>
            <person name="Simakov O."/>
            <person name="Putnam N."/>
            <person name="Stites J."/>
            <person name="Kuroki Y."/>
            <person name="Tanaka T."/>
            <person name="Michiue T."/>
            <person name="Watanabe M."/>
            <person name="Bogdanovic O."/>
            <person name="Lister R."/>
            <person name="Georgiou G."/>
            <person name="Paranjpe S.S."/>
            <person name="van Kruijsbergen I."/>
            <person name="Shu S."/>
            <person name="Carlson J."/>
            <person name="Kinoshita T."/>
            <person name="Ohta Y."/>
            <person name="Mawaribuchi S."/>
            <person name="Jenkins J."/>
            <person name="Grimwood J."/>
            <person name="Schmutz J."/>
            <person name="Mitros T."/>
            <person name="Mozaffari S.V."/>
            <person name="Suzuki Y."/>
            <person name="Haramoto Y."/>
            <person name="Yamamoto T.S."/>
            <person name="Takagi C."/>
            <person name="Heald R."/>
            <person name="Miller K."/>
            <person name="Haudenschild C."/>
            <person name="Kitzman J."/>
            <person name="Nakayama T."/>
            <person name="Izutsu Y."/>
            <person name="Robert J."/>
            <person name="Fortriede J."/>
            <person name="Burns K."/>
            <person name="Lotay V."/>
            <person name="Karimi K."/>
            <person name="Yasuoka Y."/>
            <person name="Dichmann D.S."/>
            <person name="Flajnik M.F."/>
            <person name="Houston D.W."/>
            <person name="Shendure J."/>
            <person name="DuPasquier L."/>
            <person name="Vize P.D."/>
            <person name="Zorn A.M."/>
            <person name="Ito M."/>
            <person name="Marcotte E.M."/>
            <person name="Wallingford J.B."/>
            <person name="Ito Y."/>
            <person name="Asashima M."/>
            <person name="Ueno N."/>
            <person name="Matsuda Y."/>
            <person name="Veenstra G.J."/>
            <person name="Fujiyama A."/>
            <person name="Harland R.M."/>
            <person name="Taira M."/>
            <person name="Rokhsar D.S."/>
        </authorList>
    </citation>
    <scope>NUCLEOTIDE SEQUENCE [LARGE SCALE GENOMIC DNA]</scope>
    <source>
        <strain evidence="2">J</strain>
    </source>
</reference>